<organism evidence="4 5">
    <name type="scientific">Liquidambar formosana</name>
    <name type="common">Formosan gum</name>
    <dbReference type="NCBI Taxonomy" id="63359"/>
    <lineage>
        <taxon>Eukaryota</taxon>
        <taxon>Viridiplantae</taxon>
        <taxon>Streptophyta</taxon>
        <taxon>Embryophyta</taxon>
        <taxon>Tracheophyta</taxon>
        <taxon>Spermatophyta</taxon>
        <taxon>Magnoliopsida</taxon>
        <taxon>eudicotyledons</taxon>
        <taxon>Gunneridae</taxon>
        <taxon>Pentapetalae</taxon>
        <taxon>Saxifragales</taxon>
        <taxon>Altingiaceae</taxon>
        <taxon>Liquidambar</taxon>
    </lineage>
</organism>
<accession>A0AAP0RI22</accession>
<comment type="caution">
    <text evidence="4">The sequence shown here is derived from an EMBL/GenBank/DDBJ whole genome shotgun (WGS) entry which is preliminary data.</text>
</comment>
<dbReference type="EMBL" id="JBBPBK010000010">
    <property type="protein sequence ID" value="KAK9277408.1"/>
    <property type="molecule type" value="Genomic_DNA"/>
</dbReference>
<dbReference type="PROSITE" id="PS50011">
    <property type="entry name" value="PROTEIN_KINASE_DOM"/>
    <property type="match status" value="1"/>
</dbReference>
<keyword evidence="5" id="KW-1185">Reference proteome</keyword>
<dbReference type="PANTHER" id="PTHR47976">
    <property type="entry name" value="G-TYPE LECTIN S-RECEPTOR-LIKE SERINE/THREONINE-PROTEIN KINASE SD2-5"/>
    <property type="match status" value="1"/>
</dbReference>
<protein>
    <recommendedName>
        <fullName evidence="3">Protein kinase domain-containing protein</fullName>
    </recommendedName>
</protein>
<dbReference type="PANTHER" id="PTHR47976:SF115">
    <property type="entry name" value="RECEPTOR-LIKE SERINE_THREONINE-PROTEIN KINASE"/>
    <property type="match status" value="1"/>
</dbReference>
<evidence type="ECO:0000256" key="2">
    <source>
        <dbReference type="SAM" id="Phobius"/>
    </source>
</evidence>
<evidence type="ECO:0000256" key="1">
    <source>
        <dbReference type="ARBA" id="ARBA00022729"/>
    </source>
</evidence>
<dbReference type="GO" id="GO:0005524">
    <property type="term" value="F:ATP binding"/>
    <property type="evidence" value="ECO:0007669"/>
    <property type="project" value="InterPro"/>
</dbReference>
<dbReference type="InterPro" id="IPR051343">
    <property type="entry name" value="G-type_lectin_kinases/EP1-like"/>
</dbReference>
<name>A0AAP0RI22_LIQFO</name>
<feature type="transmembrane region" description="Helical" evidence="2">
    <location>
        <begin position="14"/>
        <end position="34"/>
    </location>
</feature>
<keyword evidence="2" id="KW-0472">Membrane</keyword>
<proteinExistence type="predicted"/>
<dbReference type="GO" id="GO:0004672">
    <property type="term" value="F:protein kinase activity"/>
    <property type="evidence" value="ECO:0007669"/>
    <property type="project" value="InterPro"/>
</dbReference>
<evidence type="ECO:0000259" key="3">
    <source>
        <dbReference type="PROSITE" id="PS50011"/>
    </source>
</evidence>
<keyword evidence="2" id="KW-1133">Transmembrane helix</keyword>
<sequence length="153" mass="17400">MWFLGFSTTRPRNFWIVGAILLVILVTFILRKWAIYVEEAQRHKCCKGIVGEKYQEICSRSSSWRNLCCPGVIRTYALEELRKATSDFRIRIGVGATSFVYLAELGDGRFGAVKRVMEERGGSKKMFLDEVSVLLRISHPNLVGLMGFCLEKG</sequence>
<dbReference type="InterPro" id="IPR000719">
    <property type="entry name" value="Prot_kinase_dom"/>
</dbReference>
<dbReference type="InterPro" id="IPR011009">
    <property type="entry name" value="Kinase-like_dom_sf"/>
</dbReference>
<dbReference type="SUPFAM" id="SSF56112">
    <property type="entry name" value="Protein kinase-like (PK-like)"/>
    <property type="match status" value="1"/>
</dbReference>
<keyword evidence="1" id="KW-0732">Signal</keyword>
<gene>
    <name evidence="4" type="ORF">L1049_006951</name>
</gene>
<evidence type="ECO:0000313" key="4">
    <source>
        <dbReference type="EMBL" id="KAK9277408.1"/>
    </source>
</evidence>
<keyword evidence="2" id="KW-0812">Transmembrane</keyword>
<dbReference type="AlphaFoldDB" id="A0AAP0RI22"/>
<dbReference type="Gene3D" id="3.30.200.20">
    <property type="entry name" value="Phosphorylase Kinase, domain 1"/>
    <property type="match status" value="1"/>
</dbReference>
<reference evidence="4 5" key="1">
    <citation type="journal article" date="2024" name="Plant J.">
        <title>Genome sequences and population genomics reveal climatic adaptation and genomic divergence between two closely related sweetgum species.</title>
        <authorList>
            <person name="Xu W.Q."/>
            <person name="Ren C.Q."/>
            <person name="Zhang X.Y."/>
            <person name="Comes H.P."/>
            <person name="Liu X.H."/>
            <person name="Li Y.G."/>
            <person name="Kettle C.J."/>
            <person name="Jalonen R."/>
            <person name="Gaisberger H."/>
            <person name="Ma Y.Z."/>
            <person name="Qiu Y.X."/>
        </authorList>
    </citation>
    <scope>NUCLEOTIDE SEQUENCE [LARGE SCALE GENOMIC DNA]</scope>
    <source>
        <strain evidence="4">Hangzhou</strain>
    </source>
</reference>
<feature type="domain" description="Protein kinase" evidence="3">
    <location>
        <begin position="86"/>
        <end position="153"/>
    </location>
</feature>
<dbReference type="Proteomes" id="UP001415857">
    <property type="component" value="Unassembled WGS sequence"/>
</dbReference>
<evidence type="ECO:0000313" key="5">
    <source>
        <dbReference type="Proteomes" id="UP001415857"/>
    </source>
</evidence>